<accession>A0A0L0F7A9</accession>
<protein>
    <submittedName>
        <fullName evidence="1">Uncharacterized protein</fullName>
    </submittedName>
</protein>
<dbReference type="Proteomes" id="UP000054560">
    <property type="component" value="Unassembled WGS sequence"/>
</dbReference>
<organism evidence="1 2">
    <name type="scientific">Sphaeroforma arctica JP610</name>
    <dbReference type="NCBI Taxonomy" id="667725"/>
    <lineage>
        <taxon>Eukaryota</taxon>
        <taxon>Ichthyosporea</taxon>
        <taxon>Ichthyophonida</taxon>
        <taxon>Sphaeroforma</taxon>
    </lineage>
</organism>
<feature type="non-terminal residue" evidence="1">
    <location>
        <position position="1"/>
    </location>
</feature>
<gene>
    <name evidence="1" type="ORF">SARC_14909</name>
</gene>
<proteinExistence type="predicted"/>
<evidence type="ECO:0000313" key="1">
    <source>
        <dbReference type="EMBL" id="KNC72534.1"/>
    </source>
</evidence>
<dbReference type="RefSeq" id="XP_014146436.1">
    <property type="nucleotide sequence ID" value="XM_014290961.1"/>
</dbReference>
<sequence>GAKSLFLRNLDRLQGSELTEFITWVKEVIDETQNGADGDTCCTNDSTHCCTNESTRDDEDNLGTLNT</sequence>
<dbReference type="AlphaFoldDB" id="A0A0L0F7A9"/>
<reference evidence="1 2" key="1">
    <citation type="submission" date="2011-02" db="EMBL/GenBank/DDBJ databases">
        <title>The Genome Sequence of Sphaeroforma arctica JP610.</title>
        <authorList>
            <consortium name="The Broad Institute Genome Sequencing Platform"/>
            <person name="Russ C."/>
            <person name="Cuomo C."/>
            <person name="Young S.K."/>
            <person name="Zeng Q."/>
            <person name="Gargeya S."/>
            <person name="Alvarado L."/>
            <person name="Berlin A."/>
            <person name="Chapman S.B."/>
            <person name="Chen Z."/>
            <person name="Freedman E."/>
            <person name="Gellesch M."/>
            <person name="Goldberg J."/>
            <person name="Griggs A."/>
            <person name="Gujja S."/>
            <person name="Heilman E."/>
            <person name="Heiman D."/>
            <person name="Howarth C."/>
            <person name="Mehta T."/>
            <person name="Neiman D."/>
            <person name="Pearson M."/>
            <person name="Roberts A."/>
            <person name="Saif S."/>
            <person name="Shea T."/>
            <person name="Shenoy N."/>
            <person name="Sisk P."/>
            <person name="Stolte C."/>
            <person name="Sykes S."/>
            <person name="White J."/>
            <person name="Yandava C."/>
            <person name="Burger G."/>
            <person name="Gray M.W."/>
            <person name="Holland P.W.H."/>
            <person name="King N."/>
            <person name="Lang F.B.F."/>
            <person name="Roger A.J."/>
            <person name="Ruiz-Trillo I."/>
            <person name="Haas B."/>
            <person name="Nusbaum C."/>
            <person name="Birren B."/>
        </authorList>
    </citation>
    <scope>NUCLEOTIDE SEQUENCE [LARGE SCALE GENOMIC DNA]</scope>
    <source>
        <strain evidence="1 2">JP610</strain>
    </source>
</reference>
<feature type="non-terminal residue" evidence="1">
    <location>
        <position position="67"/>
    </location>
</feature>
<dbReference type="GeneID" id="25915413"/>
<name>A0A0L0F7A9_9EUKA</name>
<dbReference type="EMBL" id="KQ246881">
    <property type="protein sequence ID" value="KNC72534.1"/>
    <property type="molecule type" value="Genomic_DNA"/>
</dbReference>
<evidence type="ECO:0000313" key="2">
    <source>
        <dbReference type="Proteomes" id="UP000054560"/>
    </source>
</evidence>
<keyword evidence="2" id="KW-1185">Reference proteome</keyword>